<reference evidence="2 3" key="1">
    <citation type="submission" date="2019-07" db="EMBL/GenBank/DDBJ databases">
        <title>Novel species isolated from glacier.</title>
        <authorList>
            <person name="Liu Q."/>
            <person name="Xin Y.-H."/>
        </authorList>
    </citation>
    <scope>NUCLEOTIDE SEQUENCE [LARGE SCALE GENOMIC DNA]</scope>
    <source>
        <strain evidence="2 3">LB1R16</strain>
    </source>
</reference>
<dbReference type="InterPro" id="IPR000073">
    <property type="entry name" value="AB_hydrolase_1"/>
</dbReference>
<sequence length="285" mass="30022">MVTRSVRAGHGVLEWLGDPARPWLHFAHATGMCAEVYARLLDPLAREFNIVASDARGHGRSTLPADPAAMTSWRVYQDDLAALLATYDAPAWLLAGHSMGASVSIELAARRPELATAVVLVEPAFVPFDGVAPWQDGGIANPLAEQAARRRDRFASVDEARAQWHGRGVFRGWDDADLDAYLAGGLRPDGDGVMLACAPAWEAATFAAVTSAVEAAVRAWQGPLALLHGTRFSTVSQADADTVAALGGAVTRVDGASHFLPLEHPDAVRAAIRAAAAGTVAAAHR</sequence>
<evidence type="ECO:0000259" key="1">
    <source>
        <dbReference type="Pfam" id="PF00561"/>
    </source>
</evidence>
<name>A0A552UAJ9_9SPHN</name>
<dbReference type="OrthoDB" id="9804723at2"/>
<dbReference type="RefSeq" id="WP_144335405.1">
    <property type="nucleotide sequence ID" value="NZ_VJWA01000002.1"/>
</dbReference>
<dbReference type="Gene3D" id="3.40.50.1820">
    <property type="entry name" value="alpha/beta hydrolase"/>
    <property type="match status" value="1"/>
</dbReference>
<evidence type="ECO:0000313" key="3">
    <source>
        <dbReference type="Proteomes" id="UP000317894"/>
    </source>
</evidence>
<dbReference type="InterPro" id="IPR050266">
    <property type="entry name" value="AB_hydrolase_sf"/>
</dbReference>
<dbReference type="PANTHER" id="PTHR43798">
    <property type="entry name" value="MONOACYLGLYCEROL LIPASE"/>
    <property type="match status" value="1"/>
</dbReference>
<accession>A0A552UAJ9</accession>
<comment type="caution">
    <text evidence="2">The sequence shown here is derived from an EMBL/GenBank/DDBJ whole genome shotgun (WGS) entry which is preliminary data.</text>
</comment>
<keyword evidence="3" id="KW-1185">Reference proteome</keyword>
<dbReference type="PANTHER" id="PTHR43798:SF33">
    <property type="entry name" value="HYDROLASE, PUTATIVE (AFU_ORTHOLOGUE AFUA_2G14860)-RELATED"/>
    <property type="match status" value="1"/>
</dbReference>
<evidence type="ECO:0000313" key="2">
    <source>
        <dbReference type="EMBL" id="TRW15237.1"/>
    </source>
</evidence>
<organism evidence="2 3">
    <name type="scientific">Glacieibacterium frigidum</name>
    <dbReference type="NCBI Taxonomy" id="2593303"/>
    <lineage>
        <taxon>Bacteria</taxon>
        <taxon>Pseudomonadati</taxon>
        <taxon>Pseudomonadota</taxon>
        <taxon>Alphaproteobacteria</taxon>
        <taxon>Sphingomonadales</taxon>
        <taxon>Sphingosinicellaceae</taxon>
        <taxon>Glacieibacterium</taxon>
    </lineage>
</organism>
<dbReference type="GO" id="GO:0016787">
    <property type="term" value="F:hydrolase activity"/>
    <property type="evidence" value="ECO:0007669"/>
    <property type="project" value="UniProtKB-KW"/>
</dbReference>
<feature type="domain" description="AB hydrolase-1" evidence="1">
    <location>
        <begin position="23"/>
        <end position="131"/>
    </location>
</feature>
<dbReference type="EMBL" id="VJWA01000002">
    <property type="protein sequence ID" value="TRW15237.1"/>
    <property type="molecule type" value="Genomic_DNA"/>
</dbReference>
<dbReference type="PRINTS" id="PR00111">
    <property type="entry name" value="ABHYDROLASE"/>
</dbReference>
<gene>
    <name evidence="2" type="ORF">FMM06_16550</name>
</gene>
<dbReference type="Proteomes" id="UP000317894">
    <property type="component" value="Unassembled WGS sequence"/>
</dbReference>
<dbReference type="GO" id="GO:0016020">
    <property type="term" value="C:membrane"/>
    <property type="evidence" value="ECO:0007669"/>
    <property type="project" value="TreeGrafter"/>
</dbReference>
<keyword evidence="2" id="KW-0378">Hydrolase</keyword>
<dbReference type="InterPro" id="IPR029058">
    <property type="entry name" value="AB_hydrolase_fold"/>
</dbReference>
<proteinExistence type="predicted"/>
<dbReference type="SUPFAM" id="SSF53474">
    <property type="entry name" value="alpha/beta-Hydrolases"/>
    <property type="match status" value="1"/>
</dbReference>
<protein>
    <submittedName>
        <fullName evidence="2">Alpha/beta hydrolase</fullName>
    </submittedName>
</protein>
<dbReference type="AlphaFoldDB" id="A0A552UAJ9"/>
<dbReference type="Pfam" id="PF00561">
    <property type="entry name" value="Abhydrolase_1"/>
    <property type="match status" value="1"/>
</dbReference>